<dbReference type="AlphaFoldDB" id="A0A8J2WXX3"/>
<evidence type="ECO:0000259" key="2">
    <source>
        <dbReference type="Pfam" id="PF05050"/>
    </source>
</evidence>
<dbReference type="InterPro" id="IPR020103">
    <property type="entry name" value="PsdUridine_synth_cat_dom_sf"/>
</dbReference>
<protein>
    <recommendedName>
        <fullName evidence="2">Methyltransferase FkbM domain-containing protein</fullName>
    </recommendedName>
</protein>
<dbReference type="Gene3D" id="3.40.50.150">
    <property type="entry name" value="Vaccinia Virus protein VP39"/>
    <property type="match status" value="1"/>
</dbReference>
<keyword evidence="4" id="KW-1185">Reference proteome</keyword>
<evidence type="ECO:0000313" key="3">
    <source>
        <dbReference type="EMBL" id="CAH0370315.1"/>
    </source>
</evidence>
<organism evidence="3 4">
    <name type="scientific">Pelagomonas calceolata</name>
    <dbReference type="NCBI Taxonomy" id="35677"/>
    <lineage>
        <taxon>Eukaryota</taxon>
        <taxon>Sar</taxon>
        <taxon>Stramenopiles</taxon>
        <taxon>Ochrophyta</taxon>
        <taxon>Pelagophyceae</taxon>
        <taxon>Pelagomonadales</taxon>
        <taxon>Pelagomonadaceae</taxon>
        <taxon>Pelagomonas</taxon>
    </lineage>
</organism>
<dbReference type="InterPro" id="IPR020095">
    <property type="entry name" value="PsdUridine_synth_TruA_C"/>
</dbReference>
<proteinExistence type="predicted"/>
<dbReference type="PANTHER" id="PTHR34203">
    <property type="entry name" value="METHYLTRANSFERASE, FKBM FAMILY PROTEIN"/>
    <property type="match status" value="1"/>
</dbReference>
<feature type="domain" description="Methyltransferase FkbM" evidence="2">
    <location>
        <begin position="665"/>
        <end position="812"/>
    </location>
</feature>
<dbReference type="Gene3D" id="3.30.70.660">
    <property type="entry name" value="Pseudouridine synthase I, catalytic domain, C-terminal subdomain"/>
    <property type="match status" value="1"/>
</dbReference>
<feature type="signal peptide" evidence="1">
    <location>
        <begin position="1"/>
        <end position="16"/>
    </location>
</feature>
<dbReference type="OrthoDB" id="416253at2759"/>
<dbReference type="NCBIfam" id="TIGR01444">
    <property type="entry name" value="fkbM_fam"/>
    <property type="match status" value="1"/>
</dbReference>
<dbReference type="SUPFAM" id="SSF55120">
    <property type="entry name" value="Pseudouridine synthase"/>
    <property type="match status" value="1"/>
</dbReference>
<dbReference type="GO" id="GO:0009982">
    <property type="term" value="F:pseudouridine synthase activity"/>
    <property type="evidence" value="ECO:0007669"/>
    <property type="project" value="InterPro"/>
</dbReference>
<gene>
    <name evidence="3" type="ORF">PECAL_3P01930</name>
</gene>
<dbReference type="Pfam" id="PF05050">
    <property type="entry name" value="Methyltransf_21"/>
    <property type="match status" value="1"/>
</dbReference>
<comment type="caution">
    <text evidence="3">The sequence shown here is derived from an EMBL/GenBank/DDBJ whole genome shotgun (WGS) entry which is preliminary data.</text>
</comment>
<accession>A0A8J2WXX3</accession>
<dbReference type="InterPro" id="IPR052514">
    <property type="entry name" value="SAM-dependent_MTase"/>
</dbReference>
<dbReference type="InterPro" id="IPR006342">
    <property type="entry name" value="FkbM_mtfrase"/>
</dbReference>
<feature type="chain" id="PRO_5035263790" description="Methyltransferase FkbM domain-containing protein" evidence="1">
    <location>
        <begin position="17"/>
        <end position="842"/>
    </location>
</feature>
<evidence type="ECO:0000313" key="4">
    <source>
        <dbReference type="Proteomes" id="UP000789595"/>
    </source>
</evidence>
<dbReference type="InterPro" id="IPR029063">
    <property type="entry name" value="SAM-dependent_MTases_sf"/>
</dbReference>
<dbReference type="GO" id="GO:0001522">
    <property type="term" value="P:pseudouridine synthesis"/>
    <property type="evidence" value="ECO:0007669"/>
    <property type="project" value="InterPro"/>
</dbReference>
<name>A0A8J2WXX3_9STRA</name>
<dbReference type="PANTHER" id="PTHR34203:SF13">
    <property type="entry name" value="EXPRESSED PROTEIN"/>
    <property type="match status" value="1"/>
</dbReference>
<evidence type="ECO:0000256" key="1">
    <source>
        <dbReference type="SAM" id="SignalP"/>
    </source>
</evidence>
<dbReference type="Proteomes" id="UP000789595">
    <property type="component" value="Unassembled WGS sequence"/>
</dbReference>
<dbReference type="SUPFAM" id="SSF53335">
    <property type="entry name" value="S-adenosyl-L-methionine-dependent methyltransferases"/>
    <property type="match status" value="1"/>
</dbReference>
<reference evidence="3" key="1">
    <citation type="submission" date="2021-11" db="EMBL/GenBank/DDBJ databases">
        <authorList>
            <consortium name="Genoscope - CEA"/>
            <person name="William W."/>
        </authorList>
    </citation>
    <scope>NUCLEOTIDE SEQUENCE</scope>
</reference>
<dbReference type="Gene3D" id="3.60.130.30">
    <property type="match status" value="1"/>
</dbReference>
<dbReference type="EMBL" id="CAKKNE010000003">
    <property type="protein sequence ID" value="CAH0370315.1"/>
    <property type="molecule type" value="Genomic_DNA"/>
</dbReference>
<sequence length="842" mass="90253">MLAFVALLAVVTGLQAPHCKPAQKHCKPAQKLQTRRHVATVPTSSSETRTCSCRFCGATFASKNALFRHLRESDACSAAAAAEDPRAPAAIAERKQHVATYLVGYGAGKGADAEAALTSLCSASSVTRATAVAARGRSAALALGDAAAARDVLSVVSDHALPGPAQLNEDLPSDIRVLSSRPGRVHAESSATQRAFHYLLPLCWLAGAERAGAERVAEGTVAGEAGKFGVRRPAHAPRGGDKASDVTRRALRQLKTALRAAVATTGAWHNFADPELRGLLSPFAAATRTRLHRARAADTIVVRGEPFVVVELRGRGFLPQQARRLMGVAVLMQRGELPADAFDVLTRRDLVIETPLPPALEYFAGARYSALEVKGGDAWPDDGGGADAWLSDLREDLIINANSDEWLRAFDSQALAAAVSAARRSGHDEAPASSEEVVVAATPPPEAYVSCLHELRAAHDSGRWPRTSVARSKLIRPTETAASFTLERPPSQARGNAAFPKLADAVFDLERTIAPDRPPSMRCAVNRRAEFAPHVDSGRGLGQSTSLIVGLGDFSGGELCVEGVEHDVRYAPLQFDGWHERHWTLPFSGERYSLVWFTPAEAGARTSADARAAEVLGNRDFRYRENSSDALAILEVLGSECYGAPPPFPGGQAYDFDPRGRAVLDGGAQIGAFSTWAKDNGAASILAVEPEPSNAALYRQNHPDLELVEAAITDNEDVTLVVAPNTWRHAVEDVSHYNEGERIAVASTGLDELLETGVDYVKLDIEGAEMKLLAAPRDWKNVERLVVEWSFTKDRALAPFLEALGHLRAAGFACAYDGRGTWDQGEVWPGRTDALVFCARDL</sequence>
<dbReference type="GO" id="GO:0003723">
    <property type="term" value="F:RNA binding"/>
    <property type="evidence" value="ECO:0007669"/>
    <property type="project" value="InterPro"/>
</dbReference>
<keyword evidence="1" id="KW-0732">Signal</keyword>